<proteinExistence type="predicted"/>
<comment type="caution">
    <text evidence="1">The sequence shown here is derived from an EMBL/GenBank/DDBJ whole genome shotgun (WGS) entry which is preliminary data.</text>
</comment>
<sequence>MDTSNNSKVVDVKVADGMAFVIKGSDEVIAVKAEYQMQPDEIMVANPGTRYVVLRDGVPVIVQEPCPTCVALSDDGVKVAAIESSVAFNPDYADQAHFDSDEITAIQNAILAGEDPTSIFEATAAGSSSSTSSNQGFVVIDYDYDNVLAEAGFDTSFGSELVTDENEDENNSPVQLTPVDLNVDVNQAPVAQAKLDSAIEGGEVIHGQVVANDPDGDSLTYQLVDKNIPAGLTFNSDGSYTFDPSHDDYDSLAEGETVELKVSYLVDDGHGGKDTQTLTITVVGTDDGAVVTPTTPDADAGTVKEDTILTTGGKLDVVDPDAGEAVFDAETVTDGNFGTFKIGTDGTWSYELNNGSAEVQALTEASDPLNREFTVTTADGTEHTVTVTI</sequence>
<dbReference type="AlphaFoldDB" id="A0A3S3ULX9"/>
<keyword evidence="2" id="KW-1185">Reference proteome</keyword>
<dbReference type="NCBIfam" id="TIGR01965">
    <property type="entry name" value="VCBS_repeat"/>
    <property type="match status" value="2"/>
</dbReference>
<dbReference type="Pfam" id="PF17963">
    <property type="entry name" value="Big_9"/>
    <property type="match status" value="1"/>
</dbReference>
<dbReference type="NCBIfam" id="NF033682">
    <property type="entry name" value="retention_LapA"/>
    <property type="match status" value="1"/>
</dbReference>
<feature type="non-terminal residue" evidence="1">
    <location>
        <position position="389"/>
    </location>
</feature>
<dbReference type="Proteomes" id="UP000287563">
    <property type="component" value="Unassembled WGS sequence"/>
</dbReference>
<dbReference type="GO" id="GO:0005509">
    <property type="term" value="F:calcium ion binding"/>
    <property type="evidence" value="ECO:0007669"/>
    <property type="project" value="InterPro"/>
</dbReference>
<dbReference type="InterPro" id="IPR013783">
    <property type="entry name" value="Ig-like_fold"/>
</dbReference>
<dbReference type="SUPFAM" id="SSF49313">
    <property type="entry name" value="Cadherin-like"/>
    <property type="match status" value="1"/>
</dbReference>
<dbReference type="EMBL" id="RJLM01000004">
    <property type="protein sequence ID" value="RWX55509.1"/>
    <property type="molecule type" value="Genomic_DNA"/>
</dbReference>
<dbReference type="InterPro" id="IPR047777">
    <property type="entry name" value="LapA-like_RM"/>
</dbReference>
<organism evidence="1 2">
    <name type="scientific">Photobacterium chitinilyticum</name>
    <dbReference type="NCBI Taxonomy" id="2485123"/>
    <lineage>
        <taxon>Bacteria</taxon>
        <taxon>Pseudomonadati</taxon>
        <taxon>Pseudomonadota</taxon>
        <taxon>Gammaproteobacteria</taxon>
        <taxon>Vibrionales</taxon>
        <taxon>Vibrionaceae</taxon>
        <taxon>Photobacterium</taxon>
    </lineage>
</organism>
<evidence type="ECO:0000313" key="2">
    <source>
        <dbReference type="Proteomes" id="UP000287563"/>
    </source>
</evidence>
<dbReference type="InterPro" id="IPR015919">
    <property type="entry name" value="Cadherin-like_sf"/>
</dbReference>
<protein>
    <submittedName>
        <fullName evidence="1">Retention module-containing protein</fullName>
    </submittedName>
</protein>
<gene>
    <name evidence="1" type="ORF">EDI28_13250</name>
</gene>
<dbReference type="GO" id="GO:0016020">
    <property type="term" value="C:membrane"/>
    <property type="evidence" value="ECO:0007669"/>
    <property type="project" value="InterPro"/>
</dbReference>
<evidence type="ECO:0000313" key="1">
    <source>
        <dbReference type="EMBL" id="RWX55509.1"/>
    </source>
</evidence>
<dbReference type="Gene3D" id="2.60.40.10">
    <property type="entry name" value="Immunoglobulins"/>
    <property type="match status" value="1"/>
</dbReference>
<dbReference type="InterPro" id="IPR010221">
    <property type="entry name" value="VCBS_dom"/>
</dbReference>
<name>A0A3S3ULX9_9GAMM</name>
<accession>A0A3S3ULX9</accession>
<reference evidence="1 2" key="1">
    <citation type="submission" date="2018-11" db="EMBL/GenBank/DDBJ databases">
        <title>Photobacterium sp. BEI247 sp. nov., a marine bacterium isolated from Yongle Blue Hole in the South China Sea.</title>
        <authorList>
            <person name="Wang X."/>
        </authorList>
    </citation>
    <scope>NUCLEOTIDE SEQUENCE [LARGE SCALE GENOMIC DNA]</scope>
    <source>
        <strain evidence="2">BEI247</strain>
    </source>
</reference>
<dbReference type="RefSeq" id="WP_164918545.1">
    <property type="nucleotide sequence ID" value="NZ_RJLM01000004.1"/>
</dbReference>